<evidence type="ECO:0000313" key="3">
    <source>
        <dbReference type="Proteomes" id="UP000218934"/>
    </source>
</evidence>
<feature type="transmembrane region" description="Helical" evidence="1">
    <location>
        <begin position="101"/>
        <end position="123"/>
    </location>
</feature>
<keyword evidence="1" id="KW-0812">Transmembrane</keyword>
<dbReference type="Proteomes" id="UP000218934">
    <property type="component" value="Unassembled WGS sequence"/>
</dbReference>
<protein>
    <submittedName>
        <fullName evidence="2">DUF898 domain-containing protein</fullName>
    </submittedName>
</protein>
<name>A0A2A4FYN7_9SPHN</name>
<sequence>MSDEQAGSAFRFNGHWREFAPIAFTNLLLIIVTLGIYRFWAKARERRYLWSRTDFIGDPLEWTGTGKELFIGFVMAILIFGVPLFVMQLVIQGLIFRGQIWLVGLTAFFFPFALLFVMGVARFRALRYRLSRTHWHGIRGGCDQKGLAYGWSYLWKSIVGGLFFGLMLPWSMIELWNQRWNEMSFGSHSFTAGAEYKPLLMRLLICFGVAIVAALLIGGLTAISGWLAVFLLPFALAVGLLVLFTVYYALFLRLAIGGMTLNRIDFAFTARSFDIAKLLLGDLALLVCTLGLGFVFLSYRHWAFFIRHMEASGEVELASLMQSETEEPKQGEGLLDAFDVGAF</sequence>
<feature type="transmembrane region" description="Helical" evidence="1">
    <location>
        <begin position="69"/>
        <end position="95"/>
    </location>
</feature>
<dbReference type="InterPro" id="IPR010295">
    <property type="entry name" value="DUF898"/>
</dbReference>
<feature type="transmembrane region" description="Helical" evidence="1">
    <location>
        <begin position="153"/>
        <end position="173"/>
    </location>
</feature>
<feature type="transmembrane region" description="Helical" evidence="1">
    <location>
        <begin position="199"/>
        <end position="220"/>
    </location>
</feature>
<evidence type="ECO:0000313" key="2">
    <source>
        <dbReference type="EMBL" id="PCE43572.1"/>
    </source>
</evidence>
<dbReference type="AlphaFoldDB" id="A0A2A4FYN7"/>
<proteinExistence type="predicted"/>
<evidence type="ECO:0000256" key="1">
    <source>
        <dbReference type="SAM" id="Phobius"/>
    </source>
</evidence>
<dbReference type="KEGG" id="rdi:CMV14_02205"/>
<keyword evidence="3" id="KW-1185">Reference proteome</keyword>
<feature type="transmembrane region" description="Helical" evidence="1">
    <location>
        <begin position="20"/>
        <end position="40"/>
    </location>
</feature>
<reference evidence="2 3" key="1">
    <citation type="submission" date="2017-09" db="EMBL/GenBank/DDBJ databases">
        <title>The Catabolism of 3,6-Dichlorosalicylic acid is Initiated by the Cytochrome P450 Monooxygenase DsmABC in Rhizorhabdus dicambivorans Ndbn-20.</title>
        <authorList>
            <person name="Na L."/>
        </authorList>
    </citation>
    <scope>NUCLEOTIDE SEQUENCE [LARGE SCALE GENOMIC DNA]</scope>
    <source>
        <strain evidence="2 3">Ndbn-20m</strain>
    </source>
</reference>
<feature type="transmembrane region" description="Helical" evidence="1">
    <location>
        <begin position="227"/>
        <end position="250"/>
    </location>
</feature>
<keyword evidence="1" id="KW-0472">Membrane</keyword>
<dbReference type="OrthoDB" id="7462354at2"/>
<dbReference type="EMBL" id="NWUF01000003">
    <property type="protein sequence ID" value="PCE43572.1"/>
    <property type="molecule type" value="Genomic_DNA"/>
</dbReference>
<accession>A0A2A4FYN7</accession>
<keyword evidence="1" id="KW-1133">Transmembrane helix</keyword>
<gene>
    <name evidence="2" type="ORF">COO09_04525</name>
</gene>
<comment type="caution">
    <text evidence="2">The sequence shown here is derived from an EMBL/GenBank/DDBJ whole genome shotgun (WGS) entry which is preliminary data.</text>
</comment>
<dbReference type="Pfam" id="PF05987">
    <property type="entry name" value="DUF898"/>
    <property type="match status" value="1"/>
</dbReference>
<dbReference type="RefSeq" id="WP_066960246.1">
    <property type="nucleotide sequence ID" value="NZ_CP023449.1"/>
</dbReference>
<organism evidence="2 3">
    <name type="scientific">Rhizorhabdus dicambivorans</name>
    <dbReference type="NCBI Taxonomy" id="1850238"/>
    <lineage>
        <taxon>Bacteria</taxon>
        <taxon>Pseudomonadati</taxon>
        <taxon>Pseudomonadota</taxon>
        <taxon>Alphaproteobacteria</taxon>
        <taxon>Sphingomonadales</taxon>
        <taxon>Sphingomonadaceae</taxon>
        <taxon>Rhizorhabdus</taxon>
    </lineage>
</organism>
<feature type="transmembrane region" description="Helical" evidence="1">
    <location>
        <begin position="278"/>
        <end position="299"/>
    </location>
</feature>